<organism evidence="1 2">
    <name type="scientific">Desulfonema magnum</name>
    <dbReference type="NCBI Taxonomy" id="45655"/>
    <lineage>
        <taxon>Bacteria</taxon>
        <taxon>Pseudomonadati</taxon>
        <taxon>Thermodesulfobacteriota</taxon>
        <taxon>Desulfobacteria</taxon>
        <taxon>Desulfobacterales</taxon>
        <taxon>Desulfococcaceae</taxon>
        <taxon>Desulfonema</taxon>
    </lineage>
</organism>
<dbReference type="InterPro" id="IPR050445">
    <property type="entry name" value="Bact_polysacc_biosynth/exp"/>
</dbReference>
<protein>
    <submittedName>
        <fullName evidence="1">Cellulose biosynthesis protein domain-containing protein</fullName>
    </submittedName>
</protein>
<keyword evidence="2" id="KW-1185">Reference proteome</keyword>
<dbReference type="InterPro" id="IPR027417">
    <property type="entry name" value="P-loop_NTPase"/>
</dbReference>
<sequence length="210" mass="24403">MTPEHTFVIHRLYDRFNQDQKQVFFVTGPDPKVGVTYCCLNIAAAAVELMANYSILLIDMNVYHPSLSESAKNPEKGWVPWLTENKAFPLKEAIFPWAESDHLNFLPTGHIKNYRHVAAQMPHWSDMFDILKKDFNLIIVDLPAFYQGTEARILSRAADDIMIVIEADATRRPIVSQMVDELRSMNTSILGVLFNKRKFHIPRWIHRRFF</sequence>
<dbReference type="InterPro" id="IPR017746">
    <property type="entry name" value="Cellulose_synthase_operon_BcsQ"/>
</dbReference>
<dbReference type="KEGG" id="dmm:dnm_079510"/>
<accession>A0A975BUS3</accession>
<evidence type="ECO:0000313" key="1">
    <source>
        <dbReference type="EMBL" id="QTA91877.1"/>
    </source>
</evidence>
<dbReference type="Proteomes" id="UP000663722">
    <property type="component" value="Chromosome"/>
</dbReference>
<proteinExistence type="predicted"/>
<evidence type="ECO:0000313" key="2">
    <source>
        <dbReference type="Proteomes" id="UP000663722"/>
    </source>
</evidence>
<dbReference type="GO" id="GO:0005886">
    <property type="term" value="C:plasma membrane"/>
    <property type="evidence" value="ECO:0007669"/>
    <property type="project" value="TreeGrafter"/>
</dbReference>
<dbReference type="SUPFAM" id="SSF52540">
    <property type="entry name" value="P-loop containing nucleoside triphosphate hydrolases"/>
    <property type="match status" value="1"/>
</dbReference>
<dbReference type="PANTHER" id="PTHR32309:SF13">
    <property type="entry name" value="FERRIC ENTEROBACTIN TRANSPORT PROTEIN FEPE"/>
    <property type="match status" value="1"/>
</dbReference>
<name>A0A975BUS3_9BACT</name>
<dbReference type="Gene3D" id="3.40.50.300">
    <property type="entry name" value="P-loop containing nucleotide triphosphate hydrolases"/>
    <property type="match status" value="1"/>
</dbReference>
<dbReference type="Pfam" id="PF06564">
    <property type="entry name" value="CBP_BcsQ"/>
    <property type="match status" value="1"/>
</dbReference>
<dbReference type="GO" id="GO:0004713">
    <property type="term" value="F:protein tyrosine kinase activity"/>
    <property type="evidence" value="ECO:0007669"/>
    <property type="project" value="TreeGrafter"/>
</dbReference>
<dbReference type="EMBL" id="CP061800">
    <property type="protein sequence ID" value="QTA91877.1"/>
    <property type="molecule type" value="Genomic_DNA"/>
</dbReference>
<reference evidence="1" key="1">
    <citation type="journal article" date="2021" name="Microb. Physiol.">
        <title>Proteogenomic Insights into the Physiology of Marine, Sulfate-Reducing, Filamentous Desulfonema limicola and Desulfonema magnum.</title>
        <authorList>
            <person name="Schnaars V."/>
            <person name="Wohlbrand L."/>
            <person name="Scheve S."/>
            <person name="Hinrichs C."/>
            <person name="Reinhardt R."/>
            <person name="Rabus R."/>
        </authorList>
    </citation>
    <scope>NUCLEOTIDE SEQUENCE</scope>
    <source>
        <strain evidence="1">4be13</strain>
    </source>
</reference>
<dbReference type="RefSeq" id="WP_207679472.1">
    <property type="nucleotide sequence ID" value="NZ_CP061800.1"/>
</dbReference>
<gene>
    <name evidence="1" type="ORF">dnm_079510</name>
</gene>
<dbReference type="PANTHER" id="PTHR32309">
    <property type="entry name" value="TYROSINE-PROTEIN KINASE"/>
    <property type="match status" value="1"/>
</dbReference>
<dbReference type="AlphaFoldDB" id="A0A975BUS3"/>